<keyword evidence="1" id="KW-1133">Transmembrane helix</keyword>
<keyword evidence="3" id="KW-1185">Reference proteome</keyword>
<dbReference type="Proteomes" id="UP000436822">
    <property type="component" value="Unassembled WGS sequence"/>
</dbReference>
<name>A0A6N6JFE8_9RHOB</name>
<feature type="transmembrane region" description="Helical" evidence="1">
    <location>
        <begin position="38"/>
        <end position="55"/>
    </location>
</feature>
<organism evidence="2 3">
    <name type="scientific">Litoreibacter roseus</name>
    <dbReference type="NCBI Taxonomy" id="2601869"/>
    <lineage>
        <taxon>Bacteria</taxon>
        <taxon>Pseudomonadati</taxon>
        <taxon>Pseudomonadota</taxon>
        <taxon>Alphaproteobacteria</taxon>
        <taxon>Rhodobacterales</taxon>
        <taxon>Roseobacteraceae</taxon>
        <taxon>Litoreibacter</taxon>
    </lineage>
</organism>
<evidence type="ECO:0000256" key="1">
    <source>
        <dbReference type="SAM" id="Phobius"/>
    </source>
</evidence>
<dbReference type="AlphaFoldDB" id="A0A6N6JFE8"/>
<gene>
    <name evidence="2" type="ORF">KIN_21570</name>
</gene>
<dbReference type="EMBL" id="BLJE01000002">
    <property type="protein sequence ID" value="GFE65083.1"/>
    <property type="molecule type" value="Genomic_DNA"/>
</dbReference>
<protein>
    <submittedName>
        <fullName evidence="2">Uncharacterized protein</fullName>
    </submittedName>
</protein>
<keyword evidence="1" id="KW-0472">Membrane</keyword>
<dbReference type="RefSeq" id="WP_159806734.1">
    <property type="nucleotide sequence ID" value="NZ_BLJE01000002.1"/>
</dbReference>
<comment type="caution">
    <text evidence="2">The sequence shown here is derived from an EMBL/GenBank/DDBJ whole genome shotgun (WGS) entry which is preliminary data.</text>
</comment>
<proteinExistence type="predicted"/>
<evidence type="ECO:0000313" key="2">
    <source>
        <dbReference type="EMBL" id="GFE65083.1"/>
    </source>
</evidence>
<sequence length="142" mass="15992">MPDDQAAKTSDEIDWKIVDQLHDATLKISNDCFEYKKLCVAVVAGVIALMVRFGSADNLQFVFAVCGLVCLGFWFADATAYFYQRSLRRTMTSKLNKIAERNGAETEASLEAPTMWAAIFNRSMALYSVLLAVIFVLWLTFR</sequence>
<keyword evidence="1" id="KW-0812">Transmembrane</keyword>
<accession>A0A6N6JFE8</accession>
<reference evidence="2 3" key="1">
    <citation type="submission" date="2019-12" db="EMBL/GenBank/DDBJ databases">
        <title>Litoreibacter badius sp. nov., a novel bacteriochlorophyll a-containing bacterium in the genus Litoreibacter.</title>
        <authorList>
            <person name="Kanamuro M."/>
            <person name="Takabe Y."/>
            <person name="Mori K."/>
            <person name="Takaichi S."/>
            <person name="Hanada S."/>
        </authorList>
    </citation>
    <scope>NUCLEOTIDE SEQUENCE [LARGE SCALE GENOMIC DNA]</scope>
    <source>
        <strain evidence="2 3">K6</strain>
    </source>
</reference>
<feature type="transmembrane region" description="Helical" evidence="1">
    <location>
        <begin position="124"/>
        <end position="141"/>
    </location>
</feature>
<dbReference type="OrthoDB" id="5193093at2"/>
<evidence type="ECO:0000313" key="3">
    <source>
        <dbReference type="Proteomes" id="UP000436822"/>
    </source>
</evidence>
<feature type="transmembrane region" description="Helical" evidence="1">
    <location>
        <begin position="61"/>
        <end position="83"/>
    </location>
</feature>